<organism evidence="1 2">
    <name type="scientific">Choristoneura fumiferana</name>
    <name type="common">Spruce budworm moth</name>
    <name type="synonym">Archips fumiferana</name>
    <dbReference type="NCBI Taxonomy" id="7141"/>
    <lineage>
        <taxon>Eukaryota</taxon>
        <taxon>Metazoa</taxon>
        <taxon>Ecdysozoa</taxon>
        <taxon>Arthropoda</taxon>
        <taxon>Hexapoda</taxon>
        <taxon>Insecta</taxon>
        <taxon>Pterygota</taxon>
        <taxon>Neoptera</taxon>
        <taxon>Endopterygota</taxon>
        <taxon>Lepidoptera</taxon>
        <taxon>Glossata</taxon>
        <taxon>Ditrysia</taxon>
        <taxon>Tortricoidea</taxon>
        <taxon>Tortricidae</taxon>
        <taxon>Tortricinae</taxon>
        <taxon>Choristoneura</taxon>
    </lineage>
</organism>
<name>A0ACC0JR04_CHOFU</name>
<proteinExistence type="predicted"/>
<feature type="non-terminal residue" evidence="1">
    <location>
        <position position="303"/>
    </location>
</feature>
<evidence type="ECO:0000313" key="1">
    <source>
        <dbReference type="EMBL" id="KAI8426495.1"/>
    </source>
</evidence>
<dbReference type="Proteomes" id="UP001064048">
    <property type="component" value="Chromosome 8"/>
</dbReference>
<protein>
    <submittedName>
        <fullName evidence="1">Uncharacterized protein</fullName>
    </submittedName>
</protein>
<accession>A0ACC0JR04</accession>
<dbReference type="EMBL" id="CM046108">
    <property type="protein sequence ID" value="KAI8426495.1"/>
    <property type="molecule type" value="Genomic_DNA"/>
</dbReference>
<keyword evidence="2" id="KW-1185">Reference proteome</keyword>
<sequence>MFHSILLQVLLSSLLIINSVASQCTKVQDCVSDLKETGCKTGETLQHDPEILFGCCPVCLPGTPEAGKCRPPANCLQDGSYAPVQCKGDLFTGRCFCSDKSGNRIFGQMWKSEAAGMTCDSAIHMGESYLRRCESIVQALDAIHKEQSNHGTKYLSNSKTICDYDGSYGSYKIEGTSAYCTGRDGSILGPWSVEANNIAGMNCNCARDTSMYFPDHGMIVVETCESNGNYKTKQNIGDYWYCVDSDGYTTDCTSRLLTLPQLEYLPVKWERVGRRKRRGERVTRRRRAARSPRAFAHLEHPAP</sequence>
<gene>
    <name evidence="1" type="ORF">MSG28_005310</name>
</gene>
<reference evidence="1 2" key="1">
    <citation type="journal article" date="2022" name="Genome Biol. Evol.">
        <title>The Spruce Budworm Genome: Reconstructing the Evolutionary History of Antifreeze Proteins.</title>
        <authorList>
            <person name="Beliveau C."/>
            <person name="Gagne P."/>
            <person name="Picq S."/>
            <person name="Vernygora O."/>
            <person name="Keeling C.I."/>
            <person name="Pinkney K."/>
            <person name="Doucet D."/>
            <person name="Wen F."/>
            <person name="Johnston J.S."/>
            <person name="Maaroufi H."/>
            <person name="Boyle B."/>
            <person name="Laroche J."/>
            <person name="Dewar K."/>
            <person name="Juretic N."/>
            <person name="Blackburn G."/>
            <person name="Nisole A."/>
            <person name="Brunet B."/>
            <person name="Brandao M."/>
            <person name="Lumley L."/>
            <person name="Duan J."/>
            <person name="Quan G."/>
            <person name="Lucarotti C.J."/>
            <person name="Roe A.D."/>
            <person name="Sperling F.A.H."/>
            <person name="Levesque R.C."/>
            <person name="Cusson M."/>
        </authorList>
    </citation>
    <scope>NUCLEOTIDE SEQUENCE [LARGE SCALE GENOMIC DNA]</scope>
    <source>
        <strain evidence="1">Glfc:IPQL:Cfum</strain>
    </source>
</reference>
<evidence type="ECO:0000313" key="2">
    <source>
        <dbReference type="Proteomes" id="UP001064048"/>
    </source>
</evidence>
<comment type="caution">
    <text evidence="1">The sequence shown here is derived from an EMBL/GenBank/DDBJ whole genome shotgun (WGS) entry which is preliminary data.</text>
</comment>